<name>A0ABQ1F4W8_9SPHN</name>
<sequence length="298" mass="32298">MEIPSLTDTETNLRHCLLLKADDLYFTLAAPLGEELRNGFLGIEVEGLADENLSEEAIAAIDLDRFDIAERVRRLHAMVSARGLSIDDPNRPDTEFGRNDNLYFLEHFLSTLPDVALGGTDLTGARNGAVRQLYNLSFAWLNLIETIEGGFCGESETALSVGDLALLSGLDIRTIRNRCGPGKQVRTSADRAVRQRGKAAPAFVSLNALDALEWLVGRKDFKVAQIAPAWLTRELANSDACGATRGLLIASIVNLGPLSTLGNELGFTFDDARNWFDQGSVLPTGVINGITAKLGIQN</sequence>
<protein>
    <submittedName>
        <fullName evidence="1">Uncharacterized protein</fullName>
    </submittedName>
</protein>
<evidence type="ECO:0000313" key="1">
    <source>
        <dbReference type="EMBL" id="GFZ98777.1"/>
    </source>
</evidence>
<dbReference type="RefSeq" id="WP_188641089.1">
    <property type="nucleotide sequence ID" value="NZ_BMID01000001.1"/>
</dbReference>
<gene>
    <name evidence="1" type="ORF">GCM10010923_03760</name>
</gene>
<organism evidence="1 2">
    <name type="scientific">Blastomonas marina</name>
    <dbReference type="NCBI Taxonomy" id="1867408"/>
    <lineage>
        <taxon>Bacteria</taxon>
        <taxon>Pseudomonadati</taxon>
        <taxon>Pseudomonadota</taxon>
        <taxon>Alphaproteobacteria</taxon>
        <taxon>Sphingomonadales</taxon>
        <taxon>Sphingomonadaceae</taxon>
        <taxon>Blastomonas</taxon>
    </lineage>
</organism>
<accession>A0ABQ1F4W8</accession>
<comment type="caution">
    <text evidence="1">The sequence shown here is derived from an EMBL/GenBank/DDBJ whole genome shotgun (WGS) entry which is preliminary data.</text>
</comment>
<evidence type="ECO:0000313" key="2">
    <source>
        <dbReference type="Proteomes" id="UP000603317"/>
    </source>
</evidence>
<dbReference type="Proteomes" id="UP000603317">
    <property type="component" value="Unassembled WGS sequence"/>
</dbReference>
<keyword evidence="2" id="KW-1185">Reference proteome</keyword>
<dbReference type="EMBL" id="BMID01000001">
    <property type="protein sequence ID" value="GFZ98777.1"/>
    <property type="molecule type" value="Genomic_DNA"/>
</dbReference>
<reference evidence="2" key="1">
    <citation type="journal article" date="2019" name="Int. J. Syst. Evol. Microbiol.">
        <title>The Global Catalogue of Microorganisms (GCM) 10K type strain sequencing project: providing services to taxonomists for standard genome sequencing and annotation.</title>
        <authorList>
            <consortium name="The Broad Institute Genomics Platform"/>
            <consortium name="The Broad Institute Genome Sequencing Center for Infectious Disease"/>
            <person name="Wu L."/>
            <person name="Ma J."/>
        </authorList>
    </citation>
    <scope>NUCLEOTIDE SEQUENCE [LARGE SCALE GENOMIC DNA]</scope>
    <source>
        <strain evidence="2">CGMCC 1.15297</strain>
    </source>
</reference>
<proteinExistence type="predicted"/>